<name>A0A345NN96_9MICO</name>
<dbReference type="PANTHER" id="PTHR30344:SF1">
    <property type="entry name" value="6-PHOSPHOGLUCONOLACTONASE"/>
    <property type="match status" value="1"/>
</dbReference>
<dbReference type="InterPro" id="IPR015943">
    <property type="entry name" value="WD40/YVTN_repeat-like_dom_sf"/>
</dbReference>
<dbReference type="SUPFAM" id="SSF51004">
    <property type="entry name" value="C-terminal (heme d1) domain of cytochrome cd1-nitrite reductase"/>
    <property type="match status" value="1"/>
</dbReference>
<accession>A0A345NN96</accession>
<dbReference type="Proteomes" id="UP000253790">
    <property type="component" value="Chromosome"/>
</dbReference>
<evidence type="ECO:0000256" key="1">
    <source>
        <dbReference type="ARBA" id="ARBA00005564"/>
    </source>
</evidence>
<gene>
    <name evidence="2" type="ORF">DV701_10540</name>
</gene>
<comment type="similarity">
    <text evidence="1">Belongs to the cycloisomerase 2 family.</text>
</comment>
<dbReference type="Gene3D" id="2.130.10.10">
    <property type="entry name" value="YVTN repeat-like/Quinoprotein amine dehydrogenase"/>
    <property type="match status" value="1"/>
</dbReference>
<keyword evidence="3" id="KW-1185">Reference proteome</keyword>
<dbReference type="InterPro" id="IPR011048">
    <property type="entry name" value="Haem_d1_sf"/>
</dbReference>
<organism evidence="2 3">
    <name type="scientific">Ornithinimicrobium avium</name>
    <dbReference type="NCBI Taxonomy" id="2283195"/>
    <lineage>
        <taxon>Bacteria</taxon>
        <taxon>Bacillati</taxon>
        <taxon>Actinomycetota</taxon>
        <taxon>Actinomycetes</taxon>
        <taxon>Micrococcales</taxon>
        <taxon>Ornithinimicrobiaceae</taxon>
        <taxon>Ornithinimicrobium</taxon>
    </lineage>
</organism>
<dbReference type="InterPro" id="IPR050282">
    <property type="entry name" value="Cycloisomerase_2"/>
</dbReference>
<dbReference type="AlphaFoldDB" id="A0A345NN96"/>
<dbReference type="GO" id="GO:0017057">
    <property type="term" value="F:6-phosphogluconolactonase activity"/>
    <property type="evidence" value="ECO:0007669"/>
    <property type="project" value="TreeGrafter"/>
</dbReference>
<dbReference type="PANTHER" id="PTHR30344">
    <property type="entry name" value="6-PHOSPHOGLUCONOLACTONASE-RELATED"/>
    <property type="match status" value="1"/>
</dbReference>
<dbReference type="EMBL" id="CP031229">
    <property type="protein sequence ID" value="AXH96504.1"/>
    <property type="molecule type" value="Genomic_DNA"/>
</dbReference>
<dbReference type="KEGG" id="orn:DV701_10540"/>
<evidence type="ECO:0000313" key="2">
    <source>
        <dbReference type="EMBL" id="AXH96504.1"/>
    </source>
</evidence>
<dbReference type="InterPro" id="IPR019405">
    <property type="entry name" value="Lactonase_7-beta_prop"/>
</dbReference>
<dbReference type="OrthoDB" id="9790815at2"/>
<proteinExistence type="inferred from homology"/>
<protein>
    <submittedName>
        <fullName evidence="2">Lactonase family protein</fullName>
    </submittedName>
</protein>
<reference evidence="2 3" key="1">
    <citation type="submission" date="2018-07" db="EMBL/GenBank/DDBJ databases">
        <title>Complete genome sequencing of Ornithinimicrobium sp. AMA3305.</title>
        <authorList>
            <person name="Bae J.-W."/>
        </authorList>
    </citation>
    <scope>NUCLEOTIDE SEQUENCE [LARGE SCALE GENOMIC DNA]</scope>
    <source>
        <strain evidence="2 3">AMA3305</strain>
    </source>
</reference>
<dbReference type="Pfam" id="PF10282">
    <property type="entry name" value="Lactonase"/>
    <property type="match status" value="1"/>
</dbReference>
<evidence type="ECO:0000313" key="3">
    <source>
        <dbReference type="Proteomes" id="UP000253790"/>
    </source>
</evidence>
<dbReference type="RefSeq" id="WP_114928269.1">
    <property type="nucleotide sequence ID" value="NZ_CP031229.1"/>
</dbReference>
<sequence>MTTLYLGGYTREQPPGRSGLARVELTGQGFGDVEALEGPSDPSWLVRAPGTHDLYAVSEGDGQVVRVRPGQGLGATTDSGGRGPAHLALSPHGRWLVAANYVSGSVGLVEVGQDGSLELVDELAFTGEGPSDRQDAPHAHQAVFLDEEDLLVCDLGADRLREVRVGERALRHTGDVVLPPGCGPRHLALAPGRTDLLWVVGELDQTVHTVRREGGAWTPVQNVTTVPEGPGPGETTTAGIVVSPDASHVYVSTRGTDTVSVYAADDGGMLTLRQQVVTGHWPRFVGWVPGLEGERLLVAAEREGSVDVWAVEEGMLEETGHSLAWPAPTWVG</sequence>